<accession>A0A1I7BNB0</accession>
<feature type="compositionally biased region" description="Low complexity" evidence="1">
    <location>
        <begin position="258"/>
        <end position="269"/>
    </location>
</feature>
<reference evidence="3" key="1">
    <citation type="submission" date="2016-10" db="EMBL/GenBank/DDBJ databases">
        <authorList>
            <person name="Varghese N."/>
            <person name="Submissions S."/>
        </authorList>
    </citation>
    <scope>NUCLEOTIDE SEQUENCE [LARGE SCALE GENOMIC DNA]</scope>
    <source>
        <strain evidence="3">DSM 46136</strain>
    </source>
</reference>
<gene>
    <name evidence="2" type="ORF">SAMN05660657_03698</name>
</gene>
<dbReference type="Proteomes" id="UP000199546">
    <property type="component" value="Unassembled WGS sequence"/>
</dbReference>
<protein>
    <submittedName>
        <fullName evidence="2">Uncharacterized protein</fullName>
    </submittedName>
</protein>
<keyword evidence="3" id="KW-1185">Reference proteome</keyword>
<organism evidence="2 3">
    <name type="scientific">Geodermatophilus amargosae</name>
    <dbReference type="NCBI Taxonomy" id="1296565"/>
    <lineage>
        <taxon>Bacteria</taxon>
        <taxon>Bacillati</taxon>
        <taxon>Actinomycetota</taxon>
        <taxon>Actinomycetes</taxon>
        <taxon>Geodermatophilales</taxon>
        <taxon>Geodermatophilaceae</taxon>
        <taxon>Geodermatophilus</taxon>
    </lineage>
</organism>
<evidence type="ECO:0000313" key="3">
    <source>
        <dbReference type="Proteomes" id="UP000199546"/>
    </source>
</evidence>
<evidence type="ECO:0000256" key="1">
    <source>
        <dbReference type="SAM" id="MobiDB-lite"/>
    </source>
</evidence>
<dbReference type="AlphaFoldDB" id="A0A1I7BNB0"/>
<sequence>MSVVCHRCPHVRLRHVQSSISTSRSMSVRHRWRTCPHAHSGHRSTKTTDPSGSAGILPGTSPARRTRAHRTSSVPCGTGARDWAPPRPQRAPARRPRPPGDRATGRRSGRPTDAPPRVPPECGSSLRAPPPGGTPSSRRPEGPIVESERVTRSRRPPGCPRRGARAHRGPAQRLDDPRAGDRPGAHRDPRRCGVGLVPGPGGCCPPTSSRSGSRRPPCSGDPGAHLPRRRRRAAGHRCRVRRTERCGARPVPRRARRGAGPARGPARRR</sequence>
<dbReference type="EMBL" id="FPBA01000015">
    <property type="protein sequence ID" value="SFT88649.1"/>
    <property type="molecule type" value="Genomic_DNA"/>
</dbReference>
<name>A0A1I7BNB0_9ACTN</name>
<feature type="region of interest" description="Disordered" evidence="1">
    <location>
        <begin position="19"/>
        <end position="269"/>
    </location>
</feature>
<feature type="compositionally biased region" description="Basic residues" evidence="1">
    <location>
        <begin position="27"/>
        <end position="45"/>
    </location>
</feature>
<evidence type="ECO:0000313" key="2">
    <source>
        <dbReference type="EMBL" id="SFT88649.1"/>
    </source>
</evidence>
<feature type="compositionally biased region" description="Low complexity" evidence="1">
    <location>
        <begin position="204"/>
        <end position="223"/>
    </location>
</feature>
<proteinExistence type="predicted"/>
<feature type="compositionally biased region" description="Basic and acidic residues" evidence="1">
    <location>
        <begin position="138"/>
        <end position="151"/>
    </location>
</feature>
<feature type="compositionally biased region" description="Basic residues" evidence="1">
    <location>
        <begin position="226"/>
        <end position="240"/>
    </location>
</feature>
<feature type="compositionally biased region" description="Basic and acidic residues" evidence="1">
    <location>
        <begin position="173"/>
        <end position="191"/>
    </location>
</feature>